<dbReference type="Gene3D" id="3.90.260.10">
    <property type="entry name" value="Transglutaminase-like"/>
    <property type="match status" value="2"/>
</dbReference>
<dbReference type="AlphaFoldDB" id="A0A484D1H4"/>
<sequence length="142" mass="15566">MLSPPVQVNSNGDRGVLTGRWDDSYSGGVPPYKWTGSVPILQRWSKAGARAVKYGQCWVFAAIACTVNQSGVGRNISTKSVYGNHRDDVTLHYKYPEGSKKEREVYEKAGRKVTEPTNGSAEPGQLKLSISMLSLYLGQTLL</sequence>
<protein>
    <submittedName>
        <fullName evidence="1">Uncharacterized protein</fullName>
    </submittedName>
</protein>
<dbReference type="PANTHER" id="PTHR11590:SF73">
    <property type="entry name" value="NOVEL TRANSGLUTAMINASE FAMILY PROTEIN-RELATED"/>
    <property type="match status" value="1"/>
</dbReference>
<reference evidence="1 2" key="1">
    <citation type="submission" date="2019-01" db="EMBL/GenBank/DDBJ databases">
        <title>A chromosome-scale genome assembly of the yellow perch, Perca flavescens.</title>
        <authorList>
            <person name="Feron R."/>
            <person name="Morvezen R."/>
            <person name="Bestin A."/>
            <person name="Haffray P."/>
            <person name="Klopp C."/>
            <person name="Zahm M."/>
            <person name="Cabau C."/>
            <person name="Roques C."/>
            <person name="Donnadieu C."/>
            <person name="Bouchez O."/>
            <person name="Christie M."/>
            <person name="Larson W."/>
            <person name="Guiguen Y."/>
        </authorList>
    </citation>
    <scope>NUCLEOTIDE SEQUENCE [LARGE SCALE GENOMIC DNA]</scope>
    <source>
        <strain evidence="1">YP-PL-M2</strain>
        <tissue evidence="1">Blood</tissue>
    </source>
</reference>
<gene>
    <name evidence="1" type="ORF">EPR50_G00083850</name>
</gene>
<dbReference type="GO" id="GO:0005739">
    <property type="term" value="C:mitochondrion"/>
    <property type="evidence" value="ECO:0007669"/>
    <property type="project" value="TreeGrafter"/>
</dbReference>
<keyword evidence="2" id="KW-1185">Reference proteome</keyword>
<evidence type="ECO:0000313" key="1">
    <source>
        <dbReference type="EMBL" id="TDH09158.1"/>
    </source>
</evidence>
<dbReference type="InterPro" id="IPR050779">
    <property type="entry name" value="Transglutaminase"/>
</dbReference>
<dbReference type="InterPro" id="IPR036985">
    <property type="entry name" value="Transglutaminase-like_sf"/>
</dbReference>
<dbReference type="PANTHER" id="PTHR11590">
    <property type="entry name" value="PROTEIN-GLUTAMINE GAMMA-GLUTAMYLTRANSFERASE"/>
    <property type="match status" value="1"/>
</dbReference>
<dbReference type="EMBL" id="SCKG01000008">
    <property type="protein sequence ID" value="TDH09158.1"/>
    <property type="molecule type" value="Genomic_DNA"/>
</dbReference>
<dbReference type="SUPFAM" id="SSF54001">
    <property type="entry name" value="Cysteine proteinases"/>
    <property type="match status" value="1"/>
</dbReference>
<comment type="caution">
    <text evidence="1">The sequence shown here is derived from an EMBL/GenBank/DDBJ whole genome shotgun (WGS) entry which is preliminary data.</text>
</comment>
<evidence type="ECO:0000313" key="2">
    <source>
        <dbReference type="Proteomes" id="UP000295070"/>
    </source>
</evidence>
<dbReference type="InterPro" id="IPR038765">
    <property type="entry name" value="Papain-like_cys_pep_sf"/>
</dbReference>
<dbReference type="GO" id="GO:0003810">
    <property type="term" value="F:protein-glutamine gamma-glutamyltransferase activity"/>
    <property type="evidence" value="ECO:0007669"/>
    <property type="project" value="TreeGrafter"/>
</dbReference>
<name>A0A484D1H4_PERFV</name>
<dbReference type="STRING" id="8167.A0A484D1H4"/>
<proteinExistence type="predicted"/>
<organism evidence="1 2">
    <name type="scientific">Perca flavescens</name>
    <name type="common">American yellow perch</name>
    <name type="synonym">Morone flavescens</name>
    <dbReference type="NCBI Taxonomy" id="8167"/>
    <lineage>
        <taxon>Eukaryota</taxon>
        <taxon>Metazoa</taxon>
        <taxon>Chordata</taxon>
        <taxon>Craniata</taxon>
        <taxon>Vertebrata</taxon>
        <taxon>Euteleostomi</taxon>
        <taxon>Actinopterygii</taxon>
        <taxon>Neopterygii</taxon>
        <taxon>Teleostei</taxon>
        <taxon>Neoteleostei</taxon>
        <taxon>Acanthomorphata</taxon>
        <taxon>Eupercaria</taxon>
        <taxon>Perciformes</taxon>
        <taxon>Percoidei</taxon>
        <taxon>Percidae</taxon>
        <taxon>Percinae</taxon>
        <taxon>Perca</taxon>
    </lineage>
</organism>
<dbReference type="Proteomes" id="UP000295070">
    <property type="component" value="Chromosome 8"/>
</dbReference>
<accession>A0A484D1H4</accession>